<feature type="compositionally biased region" description="Polar residues" evidence="1">
    <location>
        <begin position="330"/>
        <end position="342"/>
    </location>
</feature>
<feature type="compositionally biased region" description="Polar residues" evidence="1">
    <location>
        <begin position="269"/>
        <end position="278"/>
    </location>
</feature>
<evidence type="ECO:0000313" key="2">
    <source>
        <dbReference type="EMBL" id="CAA2953973.1"/>
    </source>
</evidence>
<evidence type="ECO:0000256" key="1">
    <source>
        <dbReference type="SAM" id="MobiDB-lite"/>
    </source>
</evidence>
<evidence type="ECO:0000313" key="3">
    <source>
        <dbReference type="Proteomes" id="UP000594638"/>
    </source>
</evidence>
<accession>A0A8S0PMA6</accession>
<gene>
    <name evidence="2" type="ORF">OLEA9_A060143</name>
</gene>
<organism evidence="2 3">
    <name type="scientific">Olea europaea subsp. europaea</name>
    <dbReference type="NCBI Taxonomy" id="158383"/>
    <lineage>
        <taxon>Eukaryota</taxon>
        <taxon>Viridiplantae</taxon>
        <taxon>Streptophyta</taxon>
        <taxon>Embryophyta</taxon>
        <taxon>Tracheophyta</taxon>
        <taxon>Spermatophyta</taxon>
        <taxon>Magnoliopsida</taxon>
        <taxon>eudicotyledons</taxon>
        <taxon>Gunneridae</taxon>
        <taxon>Pentapetalae</taxon>
        <taxon>asterids</taxon>
        <taxon>lamiids</taxon>
        <taxon>Lamiales</taxon>
        <taxon>Oleaceae</taxon>
        <taxon>Oleeae</taxon>
        <taxon>Olea</taxon>
    </lineage>
</organism>
<feature type="region of interest" description="Disordered" evidence="1">
    <location>
        <begin position="269"/>
        <end position="316"/>
    </location>
</feature>
<feature type="compositionally biased region" description="Low complexity" evidence="1">
    <location>
        <begin position="18"/>
        <end position="46"/>
    </location>
</feature>
<reference evidence="2 3" key="1">
    <citation type="submission" date="2019-12" db="EMBL/GenBank/DDBJ databases">
        <authorList>
            <person name="Alioto T."/>
            <person name="Alioto T."/>
            <person name="Gomez Garrido J."/>
        </authorList>
    </citation>
    <scope>NUCLEOTIDE SEQUENCE [LARGE SCALE GENOMIC DNA]</scope>
</reference>
<protein>
    <submittedName>
        <fullName evidence="2">Uncharacterized protein</fullName>
    </submittedName>
</protein>
<feature type="region of interest" description="Disordered" evidence="1">
    <location>
        <begin position="1"/>
        <end position="46"/>
    </location>
</feature>
<dbReference type="Proteomes" id="UP000594638">
    <property type="component" value="Unassembled WGS sequence"/>
</dbReference>
<proteinExistence type="predicted"/>
<feature type="compositionally biased region" description="Low complexity" evidence="1">
    <location>
        <begin position="302"/>
        <end position="314"/>
    </location>
</feature>
<dbReference type="OrthoDB" id="1829424at2759"/>
<feature type="region of interest" description="Disordered" evidence="1">
    <location>
        <begin position="330"/>
        <end position="350"/>
    </location>
</feature>
<dbReference type="AlphaFoldDB" id="A0A8S0PMA6"/>
<sequence length="433" mass="46359">MQSGAGAHQDRGGGGHGSASPSSSSSAVSAPQLAFDQQQQARQSLQQQFLRRPEGNEALLAHQAGKQGSPGGFNFSVGIGSMQLPQQSRNINAMAQLRGPPNIPEQGRNRSQDFEQQMLNPIQQAYFQRAFQASQQKSGVGMQSQHQMTPGMFGPHGTDQEMRTANMRMQELLHIQVANQSQASSSKKSSEQIADQPMLLGPTMPVIPMQGSQAQQNIMKMTNNPNAMAAQLQAMQALALERNIDLSNPVNANMMAQLIPLLQSGMVAQQKANESNPGLQPESVAKQQVNSPQVANESSPHGNSSSDLSGQSGSYKARQLVSTAPLSVTTNSNIVKNPSNISVPGRDNQLPPRQATVVGNGMLSTHPADSSVNLNQRVDNAFLAKKSAFNIEASQGLSEEEVRAAAACAREEVMIRNRFSEMNAPKDSSSVNK</sequence>
<feature type="compositionally biased region" description="Polar residues" evidence="1">
    <location>
        <begin position="285"/>
        <end position="301"/>
    </location>
</feature>
<comment type="caution">
    <text evidence="2">The sequence shown here is derived from an EMBL/GenBank/DDBJ whole genome shotgun (WGS) entry which is preliminary data.</text>
</comment>
<dbReference type="EMBL" id="CACTIH010000103">
    <property type="protein sequence ID" value="CAA2953973.1"/>
    <property type="molecule type" value="Genomic_DNA"/>
</dbReference>
<keyword evidence="3" id="KW-1185">Reference proteome</keyword>
<name>A0A8S0PMA6_OLEEU</name>
<dbReference type="Gramene" id="OE9A060143T1">
    <property type="protein sequence ID" value="OE9A060143C1"/>
    <property type="gene ID" value="OE9A060143"/>
</dbReference>